<proteinExistence type="predicted"/>
<dbReference type="AlphaFoldDB" id="A0AAP0MF60"/>
<organism evidence="1 2">
    <name type="scientific">Citrus x changshan-huyou</name>
    <dbReference type="NCBI Taxonomy" id="2935761"/>
    <lineage>
        <taxon>Eukaryota</taxon>
        <taxon>Viridiplantae</taxon>
        <taxon>Streptophyta</taxon>
        <taxon>Embryophyta</taxon>
        <taxon>Tracheophyta</taxon>
        <taxon>Spermatophyta</taxon>
        <taxon>Magnoliopsida</taxon>
        <taxon>eudicotyledons</taxon>
        <taxon>Gunneridae</taxon>
        <taxon>Pentapetalae</taxon>
        <taxon>rosids</taxon>
        <taxon>malvids</taxon>
        <taxon>Sapindales</taxon>
        <taxon>Rutaceae</taxon>
        <taxon>Aurantioideae</taxon>
        <taxon>Citrus</taxon>
    </lineage>
</organism>
<comment type="caution">
    <text evidence="1">The sequence shown here is derived from an EMBL/GenBank/DDBJ whole genome shotgun (WGS) entry which is preliminary data.</text>
</comment>
<evidence type="ECO:0000313" key="1">
    <source>
        <dbReference type="EMBL" id="KAK9208403.1"/>
    </source>
</evidence>
<reference evidence="1 2" key="1">
    <citation type="submission" date="2024-05" db="EMBL/GenBank/DDBJ databases">
        <title>Haplotype-resolved chromosome-level genome assembly of Huyou (Citrus changshanensis).</title>
        <authorList>
            <person name="Miao C."/>
            <person name="Chen W."/>
            <person name="Wu Y."/>
            <person name="Wang L."/>
            <person name="Zhao S."/>
            <person name="Grierson D."/>
            <person name="Xu C."/>
            <person name="Chen K."/>
        </authorList>
    </citation>
    <scope>NUCLEOTIDE SEQUENCE [LARGE SCALE GENOMIC DNA]</scope>
    <source>
        <strain evidence="1">01-14</strain>
        <tissue evidence="1">Leaf</tissue>
    </source>
</reference>
<evidence type="ECO:0000313" key="2">
    <source>
        <dbReference type="Proteomes" id="UP001428341"/>
    </source>
</evidence>
<dbReference type="Proteomes" id="UP001428341">
    <property type="component" value="Unassembled WGS sequence"/>
</dbReference>
<keyword evidence="2" id="KW-1185">Reference proteome</keyword>
<sequence>MESSDSATSEEHRYAASEDVESGLLLLHHTRTALSNLSFLAVAFMTAGFGGQVNVRNGHAAAAAGDGGRCCRGQI</sequence>
<dbReference type="EMBL" id="JBCGBO010000004">
    <property type="protein sequence ID" value="KAK9208403.1"/>
    <property type="molecule type" value="Genomic_DNA"/>
</dbReference>
<name>A0AAP0MF60_9ROSI</name>
<protein>
    <submittedName>
        <fullName evidence="1">Uncharacterized protein</fullName>
    </submittedName>
</protein>
<gene>
    <name evidence="1" type="ORF">WN944_000757</name>
</gene>
<accession>A0AAP0MF60</accession>